<keyword evidence="3" id="KW-1185">Reference proteome</keyword>
<evidence type="ECO:0000313" key="2">
    <source>
        <dbReference type="EMBL" id="MBB6061893.1"/>
    </source>
</evidence>
<evidence type="ECO:0000313" key="3">
    <source>
        <dbReference type="Proteomes" id="UP000555828"/>
    </source>
</evidence>
<gene>
    <name evidence="2" type="ORF">HNP65_000315</name>
</gene>
<dbReference type="RefSeq" id="WP_184618641.1">
    <property type="nucleotide sequence ID" value="NZ_JACHEX010000001.1"/>
</dbReference>
<name>A0A841GQ20_9BACT</name>
<protein>
    <submittedName>
        <fullName evidence="2">Uncharacterized protein</fullName>
    </submittedName>
</protein>
<proteinExistence type="predicted"/>
<dbReference type="AlphaFoldDB" id="A0A841GQ20"/>
<accession>A0A841GQ20</accession>
<organism evidence="2 3">
    <name type="scientific">Thermosipho japonicus</name>
    <dbReference type="NCBI Taxonomy" id="90323"/>
    <lineage>
        <taxon>Bacteria</taxon>
        <taxon>Thermotogati</taxon>
        <taxon>Thermotogota</taxon>
        <taxon>Thermotogae</taxon>
        <taxon>Thermotogales</taxon>
        <taxon>Fervidobacteriaceae</taxon>
        <taxon>Thermosipho</taxon>
    </lineage>
</organism>
<feature type="region of interest" description="Disordered" evidence="1">
    <location>
        <begin position="1"/>
        <end position="25"/>
    </location>
</feature>
<comment type="caution">
    <text evidence="2">The sequence shown here is derived from an EMBL/GenBank/DDBJ whole genome shotgun (WGS) entry which is preliminary data.</text>
</comment>
<reference evidence="2 3" key="1">
    <citation type="submission" date="2020-08" db="EMBL/GenBank/DDBJ databases">
        <title>Genomic Encyclopedia of Type Strains, Phase IV (KMG-IV): sequencing the most valuable type-strain genomes for metagenomic binning, comparative biology and taxonomic classification.</title>
        <authorList>
            <person name="Goeker M."/>
        </authorList>
    </citation>
    <scope>NUCLEOTIDE SEQUENCE [LARGE SCALE GENOMIC DNA]</scope>
    <source>
        <strain evidence="2 3">DSM 13481</strain>
    </source>
</reference>
<dbReference type="Proteomes" id="UP000555828">
    <property type="component" value="Unassembled WGS sequence"/>
</dbReference>
<evidence type="ECO:0000256" key="1">
    <source>
        <dbReference type="SAM" id="MobiDB-lite"/>
    </source>
</evidence>
<dbReference type="EMBL" id="JACHEX010000001">
    <property type="protein sequence ID" value="MBB6061893.1"/>
    <property type="molecule type" value="Genomic_DNA"/>
</dbReference>
<sequence>MADVLKDRTWGNVPPVGSSKREDMPAHVFLDPKKRRYPYKKKVNGQWKPSCAGLLAAYRRAMMNKDAEIASKAKSLAIQYKCPWASKE</sequence>